<feature type="region of interest" description="Disordered" evidence="1">
    <location>
        <begin position="49"/>
        <end position="110"/>
    </location>
</feature>
<dbReference type="HOGENOM" id="CLU_087869_0_0_7"/>
<proteinExistence type="predicted"/>
<feature type="compositionally biased region" description="Polar residues" evidence="1">
    <location>
        <begin position="89"/>
        <end position="102"/>
    </location>
</feature>
<dbReference type="STRING" id="1121451.DESAM_20729"/>
<protein>
    <submittedName>
        <fullName evidence="2">Uncharacterized protein</fullName>
    </submittedName>
</protein>
<sequence length="276" mass="30568">MAQSSQNRNSVANMGSPSAELNVLESARPWYQNGLQYVFKDALPELEQLENPPVRQRTAMPAQTQAAAQSRARAGEVPPVQHRVPPQRSSGSPAQQQGFQQPTPAPKPLRIPEKRKAHQTENICYPDPDSWPSPWSTLASRITPRLQIFWTYAQLGQDLSGQADPARRKLFQSLIGYMGLPKGAISFWPCTASNGGEFEQHPEMFWKGVKSYGVKFVACFGDQTRAILAPDAPANAASVHVDGVQLVMLQDPDFLKTLPPDEQQLLCISLLRLPLF</sequence>
<keyword evidence="3" id="KW-1185">Reference proteome</keyword>
<dbReference type="EMBL" id="FO203522">
    <property type="protein sequence ID" value="CCO23016.1"/>
    <property type="molecule type" value="Genomic_DNA"/>
</dbReference>
<organism evidence="2 3">
    <name type="scientific">Maridesulfovibrio hydrothermalis AM13 = DSM 14728</name>
    <dbReference type="NCBI Taxonomy" id="1121451"/>
    <lineage>
        <taxon>Bacteria</taxon>
        <taxon>Pseudomonadati</taxon>
        <taxon>Thermodesulfobacteriota</taxon>
        <taxon>Desulfovibrionia</taxon>
        <taxon>Desulfovibrionales</taxon>
        <taxon>Desulfovibrionaceae</taxon>
        <taxon>Maridesulfovibrio</taxon>
    </lineage>
</organism>
<dbReference type="AlphaFoldDB" id="L0RBU0"/>
<accession>L0RBU0</accession>
<name>L0RBU0_9BACT</name>
<dbReference type="eggNOG" id="ENOG5034BP3">
    <property type="taxonomic scope" value="Bacteria"/>
</dbReference>
<gene>
    <name evidence="2" type="ORF">DESAM_20729</name>
</gene>
<evidence type="ECO:0000313" key="3">
    <source>
        <dbReference type="Proteomes" id="UP000010808"/>
    </source>
</evidence>
<evidence type="ECO:0000256" key="1">
    <source>
        <dbReference type="SAM" id="MobiDB-lite"/>
    </source>
</evidence>
<evidence type="ECO:0000313" key="2">
    <source>
        <dbReference type="EMBL" id="CCO23016.1"/>
    </source>
</evidence>
<dbReference type="KEGG" id="dhy:DESAM_20729"/>
<dbReference type="Proteomes" id="UP000010808">
    <property type="component" value="Chromosome"/>
</dbReference>
<dbReference type="PATRIC" id="fig|1121451.3.peg.991"/>
<feature type="compositionally biased region" description="Low complexity" evidence="1">
    <location>
        <begin position="55"/>
        <end position="88"/>
    </location>
</feature>
<reference evidence="2 3" key="1">
    <citation type="submission" date="2012-10" db="EMBL/GenBank/DDBJ databases">
        <authorList>
            <person name="Genoscope - CEA"/>
        </authorList>
    </citation>
    <scope>NUCLEOTIDE SEQUENCE [LARGE SCALE GENOMIC DNA]</scope>
    <source>
        <strain evidence="3">AM13 / DSM 14728</strain>
    </source>
</reference>